<evidence type="ECO:0000259" key="1">
    <source>
        <dbReference type="Pfam" id="PF19480"/>
    </source>
</evidence>
<evidence type="ECO:0000313" key="2">
    <source>
        <dbReference type="EMBL" id="SVC74082.1"/>
    </source>
</evidence>
<proteinExistence type="predicted"/>
<dbReference type="NCBIfam" id="TIGR04366">
    <property type="entry name" value="cupin_WbuC"/>
    <property type="match status" value="1"/>
</dbReference>
<dbReference type="EMBL" id="UINC01108179">
    <property type="protein sequence ID" value="SVC74082.1"/>
    <property type="molecule type" value="Genomic_DNA"/>
</dbReference>
<dbReference type="InterPro" id="IPR027565">
    <property type="entry name" value="Cupin_WbuC"/>
</dbReference>
<gene>
    <name evidence="2" type="ORF">METZ01_LOCUS326936</name>
</gene>
<protein>
    <recommendedName>
        <fullName evidence="1">Cupin fold metalloprotein WbuC cupin domain-containing protein</fullName>
    </recommendedName>
</protein>
<feature type="domain" description="Cupin fold metalloprotein WbuC cupin" evidence="1">
    <location>
        <begin position="22"/>
        <end position="100"/>
    </location>
</feature>
<reference evidence="2" key="1">
    <citation type="submission" date="2018-05" db="EMBL/GenBank/DDBJ databases">
        <authorList>
            <person name="Lanie J.A."/>
            <person name="Ng W.-L."/>
            <person name="Kazmierczak K.M."/>
            <person name="Andrzejewski T.M."/>
            <person name="Davidsen T.M."/>
            <person name="Wayne K.J."/>
            <person name="Tettelin H."/>
            <person name="Glass J.I."/>
            <person name="Rusch D."/>
            <person name="Podicherti R."/>
            <person name="Tsui H.-C.T."/>
            <person name="Winkler M.E."/>
        </authorList>
    </citation>
    <scope>NUCLEOTIDE SEQUENCE</scope>
</reference>
<dbReference type="Pfam" id="PF19480">
    <property type="entry name" value="DUF6016"/>
    <property type="match status" value="1"/>
</dbReference>
<sequence length="175" mass="20464">MKNIESINLEVYVTREKICNISRAEIDFLKGKVNQTERKRIRLCTHKHLEDKLHEMFIVLSKETYIRPHKHVNRIESLHVIEGKARAVFFDEIGNIVQVVPLGDLNSESQFYCRIDEAIYHTILVDSEYFVFHESVEGPFCKSNTIFSSWSPDESDCMSTQEYICNLSRAVHLLK</sequence>
<organism evidence="2">
    <name type="scientific">marine metagenome</name>
    <dbReference type="NCBI Taxonomy" id="408172"/>
    <lineage>
        <taxon>unclassified sequences</taxon>
        <taxon>metagenomes</taxon>
        <taxon>ecological metagenomes</taxon>
    </lineage>
</organism>
<dbReference type="SUPFAM" id="SSF51182">
    <property type="entry name" value="RmlC-like cupins"/>
    <property type="match status" value="1"/>
</dbReference>
<name>A0A382PQ03_9ZZZZ</name>
<dbReference type="AlphaFoldDB" id="A0A382PQ03"/>
<accession>A0A382PQ03</accession>
<dbReference type="InterPro" id="IPR046058">
    <property type="entry name" value="WbuC_cupin"/>
</dbReference>
<dbReference type="InterPro" id="IPR011051">
    <property type="entry name" value="RmlC_Cupin_sf"/>
</dbReference>